<evidence type="ECO:0000313" key="13">
    <source>
        <dbReference type="Proteomes" id="UP000294689"/>
    </source>
</evidence>
<keyword evidence="2" id="KW-0227">DNA damage</keyword>
<dbReference type="InterPro" id="IPR026362">
    <property type="entry name" value="DEXH_lig_assoc"/>
</dbReference>
<dbReference type="SUPFAM" id="SSF52540">
    <property type="entry name" value="P-loop containing nucleoside triphosphate hydrolases"/>
    <property type="match status" value="1"/>
</dbReference>
<dbReference type="PROSITE" id="PS51194">
    <property type="entry name" value="HELICASE_CTER"/>
    <property type="match status" value="1"/>
</dbReference>
<evidence type="ECO:0000259" key="10">
    <source>
        <dbReference type="PROSITE" id="PS51192"/>
    </source>
</evidence>
<evidence type="ECO:0000256" key="6">
    <source>
        <dbReference type="ARBA" id="ARBA00023125"/>
    </source>
</evidence>
<dbReference type="GO" id="GO:0016887">
    <property type="term" value="F:ATP hydrolysis activity"/>
    <property type="evidence" value="ECO:0007669"/>
    <property type="project" value="TreeGrafter"/>
</dbReference>
<evidence type="ECO:0000256" key="7">
    <source>
        <dbReference type="ARBA" id="ARBA00023204"/>
    </source>
</evidence>
<dbReference type="GO" id="GO:0004386">
    <property type="term" value="F:helicase activity"/>
    <property type="evidence" value="ECO:0007669"/>
    <property type="project" value="UniProtKB-KW"/>
</dbReference>
<dbReference type="GO" id="GO:0005524">
    <property type="term" value="F:ATP binding"/>
    <property type="evidence" value="ECO:0007669"/>
    <property type="project" value="UniProtKB-KW"/>
</dbReference>
<dbReference type="Pfam" id="PF08494">
    <property type="entry name" value="DEAD_assoc"/>
    <property type="match status" value="1"/>
</dbReference>
<name>A0A4R7PYT3_9FLAO</name>
<sequence>MKNVQDSQGYQIIADWMHEKGQKPFDFQLQTWNQYHNGYSGMVVAPTGFGKTFSVFLAVVIDYLNQPEAYKKGMKLLWVSPLRSLAKDLAKAMIIAVEEIGLDWEVEVRNGDTPQKDRRRQERLMPDVLLTTPETLHILFSQKNNSRFFKTLNCIAIDEWHELLGSKRGVLTELAVSRLLSLSPKMLIYGITATIGNLDEAQRVLIPYEHIKTKRIVAKEKKKIEIVSVLPDEIEVLPWAGHMGVKMAAKIIPIIYENNTTLIFTNTRNQSEIWYQQILKIEPDLAGQIAIHHGSIDAELRNWIEDAISDGLLRAVVCTSSLDLGVDFKPVDCVIQIGSPKGIARFMQRAGRSGHSPYETSKIYFVPTHSLELIEAAALKQAVKDKRIEAREPMVLTFDVLIQYMVSLAVGEGFNEKELFAAVQKVHAFHYMTEEDWHWALHFITEGGNTLKSYEEYHKVIIDDDGLYKVKSRRIAMLHRMNIGAIVSDAMLKVKFFSGGYIGMVEEYFISKLKPNDHFILAGRVLEIVTIKDMTVLVKRSKRKSAVTPSWLGGRLPLSSYLSQYLREKLSESLHPKTTEKELKFLHPLISQQEKHSHIPEKDEFLIELIETKDGHHVFMYPFEGRLVHEVMAALIAYRLSLIKPLTFTIAMNDYGFELLSDQSIPIDEHTIKTILSKENLMEHVIGSINASEMASRKFRDIAVISGLVVQSQPGNRKNNKSLQSSSGLIFRVLEDYEPQNLLLRQAYTEVFNQQLEEVRLKEAFERISKSKLILKFAKSFSPLSFPIKVDSLRQSLTSEDLDARIRRIRDEVMKQTQI</sequence>
<feature type="domain" description="Helicase C-terminal" evidence="11">
    <location>
        <begin position="250"/>
        <end position="402"/>
    </location>
</feature>
<dbReference type="EMBL" id="SOBW01000008">
    <property type="protein sequence ID" value="TDU40167.1"/>
    <property type="molecule type" value="Genomic_DNA"/>
</dbReference>
<keyword evidence="6" id="KW-0238">DNA-binding</keyword>
<keyword evidence="3" id="KW-0378">Hydrolase</keyword>
<dbReference type="Gene3D" id="3.40.50.300">
    <property type="entry name" value="P-loop containing nucleotide triphosphate hydrolases"/>
    <property type="match status" value="2"/>
</dbReference>
<dbReference type="SMART" id="SM00487">
    <property type="entry name" value="DEXDc"/>
    <property type="match status" value="1"/>
</dbReference>
<dbReference type="InterPro" id="IPR001650">
    <property type="entry name" value="Helicase_C-like"/>
</dbReference>
<dbReference type="CDD" id="cd18796">
    <property type="entry name" value="SF2_C_LHR"/>
    <property type="match status" value="1"/>
</dbReference>
<dbReference type="AlphaFoldDB" id="A0A4R7PYT3"/>
<feature type="domain" description="Helicase ATP-binding" evidence="10">
    <location>
        <begin position="32"/>
        <end position="213"/>
    </location>
</feature>
<dbReference type="InterPro" id="IPR017170">
    <property type="entry name" value="Lhr-like"/>
</dbReference>
<evidence type="ECO:0000259" key="11">
    <source>
        <dbReference type="PROSITE" id="PS51194"/>
    </source>
</evidence>
<dbReference type="PANTHER" id="PTHR47962">
    <property type="entry name" value="ATP-DEPENDENT HELICASE LHR-RELATED-RELATED"/>
    <property type="match status" value="1"/>
</dbReference>
<dbReference type="RefSeq" id="WP_262711370.1">
    <property type="nucleotide sequence ID" value="NZ_SOBW01000008.1"/>
</dbReference>
<dbReference type="Proteomes" id="UP000294689">
    <property type="component" value="Unassembled WGS sequence"/>
</dbReference>
<accession>A0A4R7PYT3</accession>
<comment type="similarity">
    <text evidence="9">Belongs to the Lhr helicase family. Lhr-Core subfamily.</text>
</comment>
<dbReference type="Pfam" id="PF00271">
    <property type="entry name" value="Helicase_C"/>
    <property type="match status" value="1"/>
</dbReference>
<evidence type="ECO:0000256" key="3">
    <source>
        <dbReference type="ARBA" id="ARBA00022801"/>
    </source>
</evidence>
<proteinExistence type="inferred from homology"/>
<evidence type="ECO:0000256" key="9">
    <source>
        <dbReference type="ARBA" id="ARBA00093467"/>
    </source>
</evidence>
<keyword evidence="8" id="KW-0413">Isomerase</keyword>
<keyword evidence="4 12" id="KW-0347">Helicase</keyword>
<keyword evidence="1" id="KW-0547">Nucleotide-binding</keyword>
<dbReference type="SMART" id="SM00490">
    <property type="entry name" value="HELICc"/>
    <property type="match status" value="1"/>
</dbReference>
<protein>
    <submittedName>
        <fullName evidence="12">ATP-dependent Lhr-like helicase</fullName>
    </submittedName>
</protein>
<dbReference type="PROSITE" id="PS51192">
    <property type="entry name" value="HELICASE_ATP_BIND_1"/>
    <property type="match status" value="1"/>
</dbReference>
<dbReference type="PANTHER" id="PTHR47962:SF3">
    <property type="entry name" value="LARGE ATP-DEPENDENT HELICASE-RELATED PROTEIN"/>
    <property type="match status" value="1"/>
</dbReference>
<evidence type="ECO:0000256" key="8">
    <source>
        <dbReference type="ARBA" id="ARBA00023235"/>
    </source>
</evidence>
<dbReference type="Pfam" id="PF00270">
    <property type="entry name" value="DEAD"/>
    <property type="match status" value="1"/>
</dbReference>
<keyword evidence="7" id="KW-0234">DNA repair</keyword>
<dbReference type="GO" id="GO:0003677">
    <property type="term" value="F:DNA binding"/>
    <property type="evidence" value="ECO:0007669"/>
    <property type="project" value="UniProtKB-KW"/>
</dbReference>
<evidence type="ECO:0000256" key="1">
    <source>
        <dbReference type="ARBA" id="ARBA00022741"/>
    </source>
</evidence>
<gene>
    <name evidence="12" type="ORF">BXY82_2207</name>
</gene>
<dbReference type="InterPro" id="IPR045628">
    <property type="entry name" value="Lhr_WH_dom"/>
</dbReference>
<keyword evidence="13" id="KW-1185">Reference proteome</keyword>
<reference evidence="12 13" key="1">
    <citation type="submission" date="2019-03" db="EMBL/GenBank/DDBJ databases">
        <title>Genomic Encyclopedia of Archaeal and Bacterial Type Strains, Phase II (KMG-II): from individual species to whole genera.</title>
        <authorList>
            <person name="Goeker M."/>
        </authorList>
    </citation>
    <scope>NUCLEOTIDE SEQUENCE [LARGE SCALE GENOMIC DNA]</scope>
    <source>
        <strain evidence="12 13">DSM 28135</strain>
    </source>
</reference>
<evidence type="ECO:0000256" key="5">
    <source>
        <dbReference type="ARBA" id="ARBA00022840"/>
    </source>
</evidence>
<dbReference type="GO" id="GO:0006281">
    <property type="term" value="P:DNA repair"/>
    <property type="evidence" value="ECO:0007669"/>
    <property type="project" value="UniProtKB-KW"/>
</dbReference>
<dbReference type="Pfam" id="PF19306">
    <property type="entry name" value="WHD_Lhr"/>
    <property type="match status" value="1"/>
</dbReference>
<dbReference type="InterPro" id="IPR052511">
    <property type="entry name" value="ATP-dep_Helicase"/>
</dbReference>
<dbReference type="InterPro" id="IPR011545">
    <property type="entry name" value="DEAD/DEAH_box_helicase_dom"/>
</dbReference>
<comment type="caution">
    <text evidence="12">The sequence shown here is derived from an EMBL/GenBank/DDBJ whole genome shotgun (WGS) entry which is preliminary data.</text>
</comment>
<dbReference type="PIRSF" id="PIRSF037307">
    <property type="entry name" value="Lhr-like_helic_prd"/>
    <property type="match status" value="1"/>
</dbReference>
<keyword evidence="5" id="KW-0067">ATP-binding</keyword>
<dbReference type="InterPro" id="IPR013701">
    <property type="entry name" value="Lhr-like_DEAD/DEAH_assoc"/>
</dbReference>
<evidence type="ECO:0000256" key="2">
    <source>
        <dbReference type="ARBA" id="ARBA00022763"/>
    </source>
</evidence>
<evidence type="ECO:0000313" key="12">
    <source>
        <dbReference type="EMBL" id="TDU40167.1"/>
    </source>
</evidence>
<organism evidence="12 13">
    <name type="scientific">Gelidibacter sediminis</name>
    <dbReference type="NCBI Taxonomy" id="1608710"/>
    <lineage>
        <taxon>Bacteria</taxon>
        <taxon>Pseudomonadati</taxon>
        <taxon>Bacteroidota</taxon>
        <taxon>Flavobacteriia</taxon>
        <taxon>Flavobacteriales</taxon>
        <taxon>Flavobacteriaceae</taxon>
        <taxon>Gelidibacter</taxon>
    </lineage>
</organism>
<dbReference type="InterPro" id="IPR014001">
    <property type="entry name" value="Helicase_ATP-bd"/>
</dbReference>
<dbReference type="InterPro" id="IPR027417">
    <property type="entry name" value="P-loop_NTPase"/>
</dbReference>
<dbReference type="NCBIfam" id="TIGR04121">
    <property type="entry name" value="DEXH_lig_assoc"/>
    <property type="match status" value="1"/>
</dbReference>
<evidence type="ECO:0000256" key="4">
    <source>
        <dbReference type="ARBA" id="ARBA00022806"/>
    </source>
</evidence>